<evidence type="ECO:0000256" key="2">
    <source>
        <dbReference type="ARBA" id="ARBA00009695"/>
    </source>
</evidence>
<feature type="domain" description="RecX third three-helical" evidence="7">
    <location>
        <begin position="106"/>
        <end position="150"/>
    </location>
</feature>
<reference evidence="8" key="1">
    <citation type="submission" date="2022-10" db="EMBL/GenBank/DDBJ databases">
        <title>Sifting through the core-genome to identify putative cross-protective antigens against Riemerella anatipestifer.</title>
        <authorList>
            <person name="Zheng X."/>
            <person name="Zhang W."/>
        </authorList>
    </citation>
    <scope>NUCLEOTIDE SEQUENCE</scope>
    <source>
        <strain evidence="8">ZWRA178</strain>
    </source>
</reference>
<evidence type="ECO:0000256" key="1">
    <source>
        <dbReference type="ARBA" id="ARBA00004496"/>
    </source>
</evidence>
<comment type="similarity">
    <text evidence="2 5">Belongs to the RecX family.</text>
</comment>
<name>A0AAP3EY48_RIEAN</name>
<proteinExistence type="inferred from homology"/>
<comment type="subcellular location">
    <subcellularLocation>
        <location evidence="1 5">Cytoplasm</location>
    </subcellularLocation>
</comment>
<evidence type="ECO:0000313" key="9">
    <source>
        <dbReference type="Proteomes" id="UP001207440"/>
    </source>
</evidence>
<evidence type="ECO:0000313" key="8">
    <source>
        <dbReference type="EMBL" id="MCW0522788.1"/>
    </source>
</evidence>
<comment type="function">
    <text evidence="5">Modulates RecA activity.</text>
</comment>
<dbReference type="Pfam" id="PF02631">
    <property type="entry name" value="RecX_HTH2"/>
    <property type="match status" value="1"/>
</dbReference>
<dbReference type="Pfam" id="PF21981">
    <property type="entry name" value="RecX_HTH3"/>
    <property type="match status" value="1"/>
</dbReference>
<dbReference type="GO" id="GO:0006282">
    <property type="term" value="P:regulation of DNA repair"/>
    <property type="evidence" value="ECO:0007669"/>
    <property type="project" value="UniProtKB-UniRule"/>
</dbReference>
<organism evidence="8 9">
    <name type="scientific">Riemerella anatipestifer</name>
    <name type="common">Moraxella anatipestifer</name>
    <dbReference type="NCBI Taxonomy" id="34085"/>
    <lineage>
        <taxon>Bacteria</taxon>
        <taxon>Pseudomonadati</taxon>
        <taxon>Bacteroidota</taxon>
        <taxon>Flavobacteriia</taxon>
        <taxon>Flavobacteriales</taxon>
        <taxon>Weeksellaceae</taxon>
        <taxon>Riemerella</taxon>
    </lineage>
</organism>
<evidence type="ECO:0000259" key="6">
    <source>
        <dbReference type="Pfam" id="PF02631"/>
    </source>
</evidence>
<evidence type="ECO:0000259" key="7">
    <source>
        <dbReference type="Pfam" id="PF21981"/>
    </source>
</evidence>
<dbReference type="RefSeq" id="WP_160464895.1">
    <property type="nucleotide sequence ID" value="NZ_CP081934.1"/>
</dbReference>
<evidence type="ECO:0000256" key="3">
    <source>
        <dbReference type="ARBA" id="ARBA00018111"/>
    </source>
</evidence>
<accession>A0AAP3EY48</accession>
<evidence type="ECO:0000256" key="5">
    <source>
        <dbReference type="HAMAP-Rule" id="MF_01114"/>
    </source>
</evidence>
<comment type="caution">
    <text evidence="8">The sequence shown here is derived from an EMBL/GenBank/DDBJ whole genome shotgun (WGS) entry which is preliminary data.</text>
</comment>
<sequence length="168" mass="20236">MFMEKKLFTFDEIKLKMVNYCTYQDRCHQEVEQKMREFMLIPEAKDEILLYLMRENFLNEERFARSYVRGKFYHKSWGRKKIANHLKFKGVSEKLINMAMMEIDEEEYLDVLNKLTEKYINSLKSGTDFEKKQRAVRYLLGKGYESDVVQVSVNQYFNGGVVLYNENK</sequence>
<dbReference type="HAMAP" id="MF_01114">
    <property type="entry name" value="RecX"/>
    <property type="match status" value="1"/>
</dbReference>
<gene>
    <name evidence="5" type="primary">recX</name>
    <name evidence="8" type="ORF">OKE68_00450</name>
</gene>
<dbReference type="InterPro" id="IPR053924">
    <property type="entry name" value="RecX_HTH_2nd"/>
</dbReference>
<dbReference type="InterPro" id="IPR003783">
    <property type="entry name" value="Regulatory_RecX"/>
</dbReference>
<protein>
    <recommendedName>
        <fullName evidence="3 5">Regulatory protein RecX</fullName>
    </recommendedName>
</protein>
<keyword evidence="4 5" id="KW-0963">Cytoplasm</keyword>
<dbReference type="GO" id="GO:0005737">
    <property type="term" value="C:cytoplasm"/>
    <property type="evidence" value="ECO:0007669"/>
    <property type="project" value="UniProtKB-SubCell"/>
</dbReference>
<dbReference type="PANTHER" id="PTHR33602:SF1">
    <property type="entry name" value="REGULATORY PROTEIN RECX FAMILY PROTEIN"/>
    <property type="match status" value="1"/>
</dbReference>
<dbReference type="AlphaFoldDB" id="A0AAP3EY48"/>
<feature type="domain" description="RecX second three-helical" evidence="6">
    <location>
        <begin position="59"/>
        <end position="100"/>
    </location>
</feature>
<dbReference type="InterPro" id="IPR036388">
    <property type="entry name" value="WH-like_DNA-bd_sf"/>
</dbReference>
<dbReference type="EMBL" id="JAOZYT010000001">
    <property type="protein sequence ID" value="MCW0522788.1"/>
    <property type="molecule type" value="Genomic_DNA"/>
</dbReference>
<dbReference type="Gene3D" id="1.10.10.10">
    <property type="entry name" value="Winged helix-like DNA-binding domain superfamily/Winged helix DNA-binding domain"/>
    <property type="match status" value="2"/>
</dbReference>
<dbReference type="Proteomes" id="UP001207440">
    <property type="component" value="Unassembled WGS sequence"/>
</dbReference>
<dbReference type="PANTHER" id="PTHR33602">
    <property type="entry name" value="REGULATORY PROTEIN RECX FAMILY PROTEIN"/>
    <property type="match status" value="1"/>
</dbReference>
<dbReference type="InterPro" id="IPR053925">
    <property type="entry name" value="RecX_HTH_3rd"/>
</dbReference>
<evidence type="ECO:0000256" key="4">
    <source>
        <dbReference type="ARBA" id="ARBA00022490"/>
    </source>
</evidence>